<reference evidence="2 3" key="2">
    <citation type="submission" date="2018-11" db="EMBL/GenBank/DDBJ databases">
        <authorList>
            <consortium name="Pathogen Informatics"/>
        </authorList>
    </citation>
    <scope>NUCLEOTIDE SEQUENCE [LARGE SCALE GENOMIC DNA]</scope>
</reference>
<protein>
    <submittedName>
        <fullName evidence="2 4">Uncharacterized protein</fullName>
    </submittedName>
</protein>
<sequence length="70" mass="7646">MWSGRSDTSLTSVTVAAKEEEKLLFRKWEEVSEFGKKRPESSGTSTVVVVARSGGEKNSEKNEHKGGDAC</sequence>
<evidence type="ECO:0000313" key="4">
    <source>
        <dbReference type="WBParaSite" id="TASK_0000238601-mRNA-1"/>
    </source>
</evidence>
<gene>
    <name evidence="2" type="ORF">TASK_LOCUS2387</name>
</gene>
<dbReference type="AlphaFoldDB" id="A0A0R3VY92"/>
<keyword evidence="3" id="KW-1185">Reference proteome</keyword>
<feature type="compositionally biased region" description="Basic and acidic residues" evidence="1">
    <location>
        <begin position="54"/>
        <end position="70"/>
    </location>
</feature>
<feature type="region of interest" description="Disordered" evidence="1">
    <location>
        <begin position="35"/>
        <end position="70"/>
    </location>
</feature>
<accession>A0A0R3VY92</accession>
<dbReference type="Proteomes" id="UP000282613">
    <property type="component" value="Unassembled WGS sequence"/>
</dbReference>
<evidence type="ECO:0000313" key="2">
    <source>
        <dbReference type="EMBL" id="VDK25045.1"/>
    </source>
</evidence>
<dbReference type="WBParaSite" id="TASK_0000238601-mRNA-1">
    <property type="protein sequence ID" value="TASK_0000238601-mRNA-1"/>
    <property type="gene ID" value="TASK_0000238601"/>
</dbReference>
<reference evidence="4" key="1">
    <citation type="submission" date="2017-02" db="UniProtKB">
        <authorList>
            <consortium name="WormBaseParasite"/>
        </authorList>
    </citation>
    <scope>IDENTIFICATION</scope>
</reference>
<evidence type="ECO:0000313" key="3">
    <source>
        <dbReference type="Proteomes" id="UP000282613"/>
    </source>
</evidence>
<name>A0A0R3VY92_TAEAS</name>
<organism evidence="4">
    <name type="scientific">Taenia asiatica</name>
    <name type="common">Asian tapeworm</name>
    <dbReference type="NCBI Taxonomy" id="60517"/>
    <lineage>
        <taxon>Eukaryota</taxon>
        <taxon>Metazoa</taxon>
        <taxon>Spiralia</taxon>
        <taxon>Lophotrochozoa</taxon>
        <taxon>Platyhelminthes</taxon>
        <taxon>Cestoda</taxon>
        <taxon>Eucestoda</taxon>
        <taxon>Cyclophyllidea</taxon>
        <taxon>Taeniidae</taxon>
        <taxon>Taenia</taxon>
    </lineage>
</organism>
<dbReference type="EMBL" id="UYRS01001563">
    <property type="protein sequence ID" value="VDK25045.1"/>
    <property type="molecule type" value="Genomic_DNA"/>
</dbReference>
<proteinExistence type="predicted"/>
<evidence type="ECO:0000256" key="1">
    <source>
        <dbReference type="SAM" id="MobiDB-lite"/>
    </source>
</evidence>